<keyword evidence="1" id="KW-0812">Transmembrane</keyword>
<reference evidence="2" key="1">
    <citation type="submission" date="2020-08" db="EMBL/GenBank/DDBJ databases">
        <title>Plant Genome Project.</title>
        <authorList>
            <person name="Zhang R.-G."/>
        </authorList>
    </citation>
    <scope>NUCLEOTIDE SEQUENCE</scope>
    <source>
        <strain evidence="2">WSP0</strain>
        <tissue evidence="2">Leaf</tissue>
    </source>
</reference>
<evidence type="ECO:0000256" key="1">
    <source>
        <dbReference type="SAM" id="Phobius"/>
    </source>
</evidence>
<dbReference type="EMBL" id="JACTNZ010000012">
    <property type="protein sequence ID" value="KAG5520688.1"/>
    <property type="molecule type" value="Genomic_DNA"/>
</dbReference>
<protein>
    <recommendedName>
        <fullName evidence="4">Secreted protein</fullName>
    </recommendedName>
</protein>
<evidence type="ECO:0000313" key="2">
    <source>
        <dbReference type="EMBL" id="KAG5520688.1"/>
    </source>
</evidence>
<organism evidence="2 3">
    <name type="scientific">Rhododendron griersonianum</name>
    <dbReference type="NCBI Taxonomy" id="479676"/>
    <lineage>
        <taxon>Eukaryota</taxon>
        <taxon>Viridiplantae</taxon>
        <taxon>Streptophyta</taxon>
        <taxon>Embryophyta</taxon>
        <taxon>Tracheophyta</taxon>
        <taxon>Spermatophyta</taxon>
        <taxon>Magnoliopsida</taxon>
        <taxon>eudicotyledons</taxon>
        <taxon>Gunneridae</taxon>
        <taxon>Pentapetalae</taxon>
        <taxon>asterids</taxon>
        <taxon>Ericales</taxon>
        <taxon>Ericaceae</taxon>
        <taxon>Ericoideae</taxon>
        <taxon>Rhodoreae</taxon>
        <taxon>Rhododendron</taxon>
    </lineage>
</organism>
<proteinExistence type="predicted"/>
<feature type="transmembrane region" description="Helical" evidence="1">
    <location>
        <begin position="24"/>
        <end position="49"/>
    </location>
</feature>
<dbReference type="AlphaFoldDB" id="A0AAV6HW88"/>
<accession>A0AAV6HW88</accession>
<dbReference type="Proteomes" id="UP000823749">
    <property type="component" value="Chromosome 12"/>
</dbReference>
<gene>
    <name evidence="2" type="ORF">RHGRI_033316</name>
</gene>
<name>A0AAV6HW88_9ERIC</name>
<keyword evidence="3" id="KW-1185">Reference proteome</keyword>
<keyword evidence="1" id="KW-1133">Transmembrane helix</keyword>
<sequence>MRGHGAFFLFPLHSRQGNLQLSVYFLLFLASWQLFQVKLSLFFVMIAVYAEIGTMRTRVVGDRGCVNCYDHCAL</sequence>
<evidence type="ECO:0008006" key="4">
    <source>
        <dbReference type="Google" id="ProtNLM"/>
    </source>
</evidence>
<evidence type="ECO:0000313" key="3">
    <source>
        <dbReference type="Proteomes" id="UP000823749"/>
    </source>
</evidence>
<keyword evidence="1" id="KW-0472">Membrane</keyword>
<comment type="caution">
    <text evidence="2">The sequence shown here is derived from an EMBL/GenBank/DDBJ whole genome shotgun (WGS) entry which is preliminary data.</text>
</comment>